<dbReference type="EMBL" id="CP032157">
    <property type="protein sequence ID" value="AXY73435.1"/>
    <property type="molecule type" value="Genomic_DNA"/>
</dbReference>
<accession>A0A3B7MPD8</accession>
<dbReference type="Proteomes" id="UP000263900">
    <property type="component" value="Chromosome"/>
</dbReference>
<organism evidence="1 2">
    <name type="scientific">Paraflavitalea soli</name>
    <dbReference type="NCBI Taxonomy" id="2315862"/>
    <lineage>
        <taxon>Bacteria</taxon>
        <taxon>Pseudomonadati</taxon>
        <taxon>Bacteroidota</taxon>
        <taxon>Chitinophagia</taxon>
        <taxon>Chitinophagales</taxon>
        <taxon>Chitinophagaceae</taxon>
        <taxon>Paraflavitalea</taxon>
    </lineage>
</organism>
<evidence type="ECO:0000313" key="1">
    <source>
        <dbReference type="EMBL" id="AXY73435.1"/>
    </source>
</evidence>
<keyword evidence="2" id="KW-1185">Reference proteome</keyword>
<sequence length="79" mass="8391">MTIIISPTAYAVTEAYPHPFRTLPASKSLTAIPTSPVAATIPHTKKTEKTAIQSYGGKPAHTCPQTLGVNAAKWFGIKL</sequence>
<reference evidence="1 2" key="1">
    <citation type="submission" date="2018-09" db="EMBL/GenBank/DDBJ databases">
        <title>Genome sequencing of strain 6GH32-13.</title>
        <authorList>
            <person name="Weon H.-Y."/>
            <person name="Heo J."/>
            <person name="Kwon S.-W."/>
        </authorList>
    </citation>
    <scope>NUCLEOTIDE SEQUENCE [LARGE SCALE GENOMIC DNA]</scope>
    <source>
        <strain evidence="1 2">5GH32-13</strain>
    </source>
</reference>
<protein>
    <submittedName>
        <fullName evidence="1">Uncharacterized protein</fullName>
    </submittedName>
</protein>
<evidence type="ECO:0000313" key="2">
    <source>
        <dbReference type="Proteomes" id="UP000263900"/>
    </source>
</evidence>
<gene>
    <name evidence="1" type="ORF">D3H65_05340</name>
</gene>
<dbReference type="KEGG" id="pseg:D3H65_05340"/>
<name>A0A3B7MPD8_9BACT</name>
<proteinExistence type="predicted"/>
<dbReference type="AlphaFoldDB" id="A0A3B7MPD8"/>